<accession>A0A6J5S0K6</accession>
<protein>
    <submittedName>
        <fullName evidence="1">Uncharacterized protein</fullName>
    </submittedName>
</protein>
<reference evidence="1" key="1">
    <citation type="submission" date="2020-05" db="EMBL/GenBank/DDBJ databases">
        <authorList>
            <person name="Chiriac C."/>
            <person name="Salcher M."/>
            <person name="Ghai R."/>
            <person name="Kavagutti S V."/>
        </authorList>
    </citation>
    <scope>NUCLEOTIDE SEQUENCE</scope>
</reference>
<organism evidence="1">
    <name type="scientific">uncultured Caudovirales phage</name>
    <dbReference type="NCBI Taxonomy" id="2100421"/>
    <lineage>
        <taxon>Viruses</taxon>
        <taxon>Duplodnaviria</taxon>
        <taxon>Heunggongvirae</taxon>
        <taxon>Uroviricota</taxon>
        <taxon>Caudoviricetes</taxon>
        <taxon>Peduoviridae</taxon>
        <taxon>Maltschvirus</taxon>
        <taxon>Maltschvirus maltsch</taxon>
    </lineage>
</organism>
<sequence length="104" mass="11489">MRELIEALDPLPGWKEVKNPNGSVTFISPSGLVRLTDTKRVHATRYQITMHAPYEVVVDGVLNVRDRSSWQEVADVSNMKTAIRYALSTEKTATSRAAQSTASA</sequence>
<proteinExistence type="predicted"/>
<gene>
    <name evidence="1" type="ORF">UFOVP1382_79</name>
</gene>
<evidence type="ECO:0000313" key="1">
    <source>
        <dbReference type="EMBL" id="CAB4203463.1"/>
    </source>
</evidence>
<name>A0A6J5S0K6_9CAUD</name>
<dbReference type="EMBL" id="LR797331">
    <property type="protein sequence ID" value="CAB4203463.1"/>
    <property type="molecule type" value="Genomic_DNA"/>
</dbReference>